<gene>
    <name evidence="2" type="ORF">GN958_ATG09108</name>
</gene>
<evidence type="ECO:0000256" key="1">
    <source>
        <dbReference type="SAM" id="MobiDB-lite"/>
    </source>
</evidence>
<proteinExistence type="predicted"/>
<dbReference type="EMBL" id="JAACNO010001281">
    <property type="protein sequence ID" value="KAF4141698.1"/>
    <property type="molecule type" value="Genomic_DNA"/>
</dbReference>
<evidence type="ECO:0000313" key="3">
    <source>
        <dbReference type="Proteomes" id="UP000704712"/>
    </source>
</evidence>
<reference evidence="2" key="1">
    <citation type="submission" date="2020-03" db="EMBL/GenBank/DDBJ databases">
        <title>Hybrid Assembly of Korean Phytophthora infestans isolates.</title>
        <authorList>
            <person name="Prokchorchik M."/>
            <person name="Lee Y."/>
            <person name="Seo J."/>
            <person name="Cho J.-H."/>
            <person name="Park Y.-E."/>
            <person name="Jang D.-C."/>
            <person name="Im J.-S."/>
            <person name="Choi J.-G."/>
            <person name="Park H.-J."/>
            <person name="Lee G.-B."/>
            <person name="Lee Y.-G."/>
            <person name="Hong S.-Y."/>
            <person name="Cho K."/>
            <person name="Sohn K.H."/>
        </authorList>
    </citation>
    <scope>NUCLEOTIDE SEQUENCE</scope>
    <source>
        <strain evidence="2">KR_2_A2</strain>
    </source>
</reference>
<sequence length="202" mass="22479">MRSVIAAMTSSKRSRTQPPDKNTNADKDDSIVAQAHAYAISSRGRALAHHERVDVLIVTANLKSGAVKLRQKEPIAQKVCRLLSRSVNTVHQVWKDSADLRTLPVALPPGNRESKPSRIIMTVDVERSVREFIRQRSACQERTVAKDVMHHLIQQSALFVDVTDSTAHASALRTVQRFVQNCGFKRGKRNGSAYRMSAANKV</sequence>
<comment type="caution">
    <text evidence="2">The sequence shown here is derived from an EMBL/GenBank/DDBJ whole genome shotgun (WGS) entry which is preliminary data.</text>
</comment>
<accession>A0A8S9UU08</accession>
<dbReference type="AlphaFoldDB" id="A0A8S9UU08"/>
<feature type="compositionally biased region" description="Polar residues" evidence="1">
    <location>
        <begin position="8"/>
        <end position="22"/>
    </location>
</feature>
<protein>
    <submittedName>
        <fullName evidence="2">Uncharacterized protein</fullName>
    </submittedName>
</protein>
<feature type="region of interest" description="Disordered" evidence="1">
    <location>
        <begin position="1"/>
        <end position="29"/>
    </location>
</feature>
<organism evidence="2 3">
    <name type="scientific">Phytophthora infestans</name>
    <name type="common">Potato late blight agent</name>
    <name type="synonym">Botrytis infestans</name>
    <dbReference type="NCBI Taxonomy" id="4787"/>
    <lineage>
        <taxon>Eukaryota</taxon>
        <taxon>Sar</taxon>
        <taxon>Stramenopiles</taxon>
        <taxon>Oomycota</taxon>
        <taxon>Peronosporomycetes</taxon>
        <taxon>Peronosporales</taxon>
        <taxon>Peronosporaceae</taxon>
        <taxon>Phytophthora</taxon>
    </lineage>
</organism>
<name>A0A8S9UU08_PHYIN</name>
<dbReference type="Proteomes" id="UP000704712">
    <property type="component" value="Unassembled WGS sequence"/>
</dbReference>
<evidence type="ECO:0000313" key="2">
    <source>
        <dbReference type="EMBL" id="KAF4141698.1"/>
    </source>
</evidence>